<accession>A0A9P0FAT3</accession>
<organism evidence="2 3">
    <name type="scientific">Brassicogethes aeneus</name>
    <name type="common">Rape pollen beetle</name>
    <name type="synonym">Meligethes aeneus</name>
    <dbReference type="NCBI Taxonomy" id="1431903"/>
    <lineage>
        <taxon>Eukaryota</taxon>
        <taxon>Metazoa</taxon>
        <taxon>Ecdysozoa</taxon>
        <taxon>Arthropoda</taxon>
        <taxon>Hexapoda</taxon>
        <taxon>Insecta</taxon>
        <taxon>Pterygota</taxon>
        <taxon>Neoptera</taxon>
        <taxon>Endopterygota</taxon>
        <taxon>Coleoptera</taxon>
        <taxon>Polyphaga</taxon>
        <taxon>Cucujiformia</taxon>
        <taxon>Nitidulidae</taxon>
        <taxon>Meligethinae</taxon>
        <taxon>Brassicogethes</taxon>
    </lineage>
</organism>
<protein>
    <recommendedName>
        <fullName evidence="4">Flightin</fullName>
    </recommendedName>
</protein>
<dbReference type="EMBL" id="OV121132">
    <property type="protein sequence ID" value="CAH0547867.1"/>
    <property type="molecule type" value="Genomic_DNA"/>
</dbReference>
<feature type="compositionally biased region" description="Low complexity" evidence="1">
    <location>
        <begin position="21"/>
        <end position="52"/>
    </location>
</feature>
<name>A0A9P0FAT3_BRAAE</name>
<dbReference type="AlphaFoldDB" id="A0A9P0FAT3"/>
<sequence length="175" mass="20219">MADDDASDWFSSADEPEAPAEEAPAAAAAAPAAAAEAAPAEGGDAGGEAPAEAGEEKREEAEDEYLDPNKLILFKHWKRPTFMQYKYIYEYRQNYYNDVLHTLDRRQKGYRESIPRPQTWAERILRTRRDPINRLESFDKYLEDVKLVTRSQLSGVFHSYYFKHNFNRRYAALLY</sequence>
<evidence type="ECO:0000313" key="2">
    <source>
        <dbReference type="EMBL" id="CAH0547867.1"/>
    </source>
</evidence>
<keyword evidence="3" id="KW-1185">Reference proteome</keyword>
<gene>
    <name evidence="2" type="ORF">MELIAE_LOCUS1767</name>
</gene>
<proteinExistence type="predicted"/>
<evidence type="ECO:0000313" key="3">
    <source>
        <dbReference type="Proteomes" id="UP001154078"/>
    </source>
</evidence>
<feature type="region of interest" description="Disordered" evidence="1">
    <location>
        <begin position="1"/>
        <end position="63"/>
    </location>
</feature>
<dbReference type="Proteomes" id="UP001154078">
    <property type="component" value="Chromosome 1"/>
</dbReference>
<reference evidence="2" key="1">
    <citation type="submission" date="2021-12" db="EMBL/GenBank/DDBJ databases">
        <authorList>
            <person name="King R."/>
        </authorList>
    </citation>
    <scope>NUCLEOTIDE SEQUENCE</scope>
</reference>
<evidence type="ECO:0000256" key="1">
    <source>
        <dbReference type="SAM" id="MobiDB-lite"/>
    </source>
</evidence>
<evidence type="ECO:0008006" key="4">
    <source>
        <dbReference type="Google" id="ProtNLM"/>
    </source>
</evidence>